<keyword evidence="1" id="KW-0812">Transmembrane</keyword>
<name>A0A2S0QBE4_NODSP</name>
<dbReference type="AlphaFoldDB" id="A0A2S0QBE4"/>
<evidence type="ECO:0000313" key="2">
    <source>
        <dbReference type="EMBL" id="AVZ31692.1"/>
    </source>
</evidence>
<accession>A0A2S0QBE4</accession>
<dbReference type="KEGG" id="nsp:BMF81_04638"/>
<protein>
    <submittedName>
        <fullName evidence="2">Uncharacterized protein</fullName>
    </submittedName>
</protein>
<organism evidence="2 3">
    <name type="scientific">Nodularia spumigena UHCC 0039</name>
    <dbReference type="NCBI Taxonomy" id="1914872"/>
    <lineage>
        <taxon>Bacteria</taxon>
        <taxon>Bacillati</taxon>
        <taxon>Cyanobacteriota</taxon>
        <taxon>Cyanophyceae</taxon>
        <taxon>Nostocales</taxon>
        <taxon>Nodulariaceae</taxon>
        <taxon>Nodularia</taxon>
    </lineage>
</organism>
<keyword evidence="1" id="KW-0472">Membrane</keyword>
<dbReference type="EMBL" id="CP020114">
    <property type="protein sequence ID" value="AVZ31692.1"/>
    <property type="molecule type" value="Genomic_DNA"/>
</dbReference>
<feature type="transmembrane region" description="Helical" evidence="1">
    <location>
        <begin position="45"/>
        <end position="63"/>
    </location>
</feature>
<gene>
    <name evidence="2" type="ORF">BMF81_04638</name>
</gene>
<sequence length="89" mass="10195">MNNNLYQFFIPLHLNKFICVHLCASVLTNSSPQGRRERVPTQKRTALTPLSFLSVFICVHLWLTNSSPLSLLRRGVGGEVFYIRLNPHD</sequence>
<dbReference type="Proteomes" id="UP000244056">
    <property type="component" value="Chromosome"/>
</dbReference>
<evidence type="ECO:0000313" key="3">
    <source>
        <dbReference type="Proteomes" id="UP000244056"/>
    </source>
</evidence>
<keyword evidence="1" id="KW-1133">Transmembrane helix</keyword>
<evidence type="ECO:0000256" key="1">
    <source>
        <dbReference type="SAM" id="Phobius"/>
    </source>
</evidence>
<reference evidence="2 3" key="1">
    <citation type="submission" date="2017-03" db="EMBL/GenBank/DDBJ databases">
        <title>Comparative genomics of the toxic Baltic Sea cyanobacteria Nodularia spumigena UHCC 0039 and its response on varying salinity.</title>
        <authorList>
            <person name="Teikari J.E."/>
        </authorList>
    </citation>
    <scope>NUCLEOTIDE SEQUENCE [LARGE SCALE GENOMIC DNA]</scope>
    <source>
        <strain evidence="2 3">UHCC 0039</strain>
    </source>
</reference>
<proteinExistence type="predicted"/>